<gene>
    <name evidence="2" type="ORF">BN946_scf184679.g10</name>
</gene>
<reference evidence="2" key="1">
    <citation type="submission" date="2014-01" db="EMBL/GenBank/DDBJ databases">
        <title>The genome of the white-rot fungus Pycnoporus cinnabarinus: a basidiomycete model with a versatile arsenal for lignocellulosic biomass breakdown.</title>
        <authorList>
            <person name="Levasseur A."/>
            <person name="Lomascolo A."/>
            <person name="Ruiz-Duenas F.J."/>
            <person name="Uzan E."/>
            <person name="Piumi F."/>
            <person name="Kues U."/>
            <person name="Ram A.F.J."/>
            <person name="Murat C."/>
            <person name="Haon M."/>
            <person name="Benoit I."/>
            <person name="Arfi Y."/>
            <person name="Chevret D."/>
            <person name="Drula E."/>
            <person name="Kwon M.J."/>
            <person name="Gouret P."/>
            <person name="Lesage-Meessen L."/>
            <person name="Lombard V."/>
            <person name="Mariette J."/>
            <person name="Noirot C."/>
            <person name="Park J."/>
            <person name="Patyshakuliyeva A."/>
            <person name="Wieneger R.A.B."/>
            <person name="Wosten H.A.B."/>
            <person name="Martin F."/>
            <person name="Coutinho P.M."/>
            <person name="de Vries R."/>
            <person name="Martinez A.T."/>
            <person name="Klopp C."/>
            <person name="Pontarotti P."/>
            <person name="Henrissat B."/>
            <person name="Record E."/>
        </authorList>
    </citation>
    <scope>NUCLEOTIDE SEQUENCE [LARGE SCALE GENOMIC DNA]</scope>
    <source>
        <strain evidence="2">BRFM137</strain>
    </source>
</reference>
<organism evidence="2 3">
    <name type="scientific">Pycnoporus cinnabarinus</name>
    <name type="common">Cinnabar-red polypore</name>
    <name type="synonym">Trametes cinnabarina</name>
    <dbReference type="NCBI Taxonomy" id="5643"/>
    <lineage>
        <taxon>Eukaryota</taxon>
        <taxon>Fungi</taxon>
        <taxon>Dikarya</taxon>
        <taxon>Basidiomycota</taxon>
        <taxon>Agaricomycotina</taxon>
        <taxon>Agaricomycetes</taxon>
        <taxon>Polyporales</taxon>
        <taxon>Polyporaceae</taxon>
        <taxon>Trametes</taxon>
    </lineage>
</organism>
<dbReference type="OrthoDB" id="5308060at2759"/>
<feature type="region of interest" description="Disordered" evidence="1">
    <location>
        <begin position="512"/>
        <end position="580"/>
    </location>
</feature>
<accession>A0A060SUV9</accession>
<evidence type="ECO:0000256" key="1">
    <source>
        <dbReference type="SAM" id="MobiDB-lite"/>
    </source>
</evidence>
<dbReference type="PANTHER" id="PTHR43313">
    <property type="entry name" value="SHORT-CHAIN DEHYDROGENASE/REDUCTASE FAMILY 9C"/>
    <property type="match status" value="1"/>
</dbReference>
<feature type="compositionally biased region" description="Basic and acidic residues" evidence="1">
    <location>
        <begin position="532"/>
        <end position="547"/>
    </location>
</feature>
<keyword evidence="3" id="KW-1185">Reference proteome</keyword>
<dbReference type="Pfam" id="PF08643">
    <property type="entry name" value="DUF1776"/>
    <property type="match status" value="1"/>
</dbReference>
<dbReference type="SUPFAM" id="SSF51735">
    <property type="entry name" value="NAD(P)-binding Rossmann-fold domains"/>
    <property type="match status" value="1"/>
</dbReference>
<dbReference type="HOGENOM" id="CLU_022674_0_0_1"/>
<protein>
    <submittedName>
        <fullName evidence="2">Uncharacterized protein</fullName>
    </submittedName>
</protein>
<dbReference type="InterPro" id="IPR013952">
    <property type="entry name" value="DUF1776_fun"/>
</dbReference>
<dbReference type="STRING" id="5643.A0A060SUV9"/>
<dbReference type="AlphaFoldDB" id="A0A060SUV9"/>
<evidence type="ECO:0000313" key="3">
    <source>
        <dbReference type="Proteomes" id="UP000029665"/>
    </source>
</evidence>
<sequence>MPFVLPTIEQIENYLHDVEELVVSSLSAATPDLPRVTEAINRLWQDVLRHSPQAMPGLKGLGAFEVPPPPPPPPPPKSFWENSTEWIADHPWTTAGIGVGIIGTGLLVGYASPHIWRRTRAGIKRQASPARTDRRLVVIVLGGDTPLGLPLILDLEKKGYIVISSVSTPEAVEQIESKSHGYVRALVLDPKEPQMIPYFLRSLASTMSRRFPTTAAGDPHAPPTAHLYVHSVVSLLSLPSPSTALPPAPLEHVNLHGDYLSYLQATHIAPLQVIQALLPLLRATPARAKDARANGLGRQSIVVCLPAIDARVGLPFTGAQAMSAAATLRGVDVLRREIRAASLSGVGSETAEAMRNIKVTVVDVGAVGLSAADQNLEGLHHVADQWTPSEQAAYSAVFDSMLEHRTIRRQPSDVSSFVNTVVDVVGNGRTCRRASLPASLRRLFGRIFELFRGDRIVVGAGAGTYAFASYLPAFLLDTLLNIPYILVSLRNALLPIQPHVIMPTPAAATASIAPAPPAPTAQPLVVQQTIPEKPEGGTDSDPEREASEAGSEADVESNEGYGSGVGESWVSLKSKPSEHA</sequence>
<evidence type="ECO:0000313" key="2">
    <source>
        <dbReference type="EMBL" id="CDO77931.1"/>
    </source>
</evidence>
<dbReference type="Proteomes" id="UP000029665">
    <property type="component" value="Unassembled WGS sequence"/>
</dbReference>
<dbReference type="InterPro" id="IPR036291">
    <property type="entry name" value="NAD(P)-bd_dom_sf"/>
</dbReference>
<dbReference type="Gene3D" id="3.40.50.720">
    <property type="entry name" value="NAD(P)-binding Rossmann-like Domain"/>
    <property type="match status" value="1"/>
</dbReference>
<dbReference type="EMBL" id="CCBP010000555">
    <property type="protein sequence ID" value="CDO77931.1"/>
    <property type="molecule type" value="Genomic_DNA"/>
</dbReference>
<dbReference type="PANTHER" id="PTHR43313:SF1">
    <property type="entry name" value="3BETA-HYDROXYSTEROID DEHYDROGENASE DHS-16"/>
    <property type="match status" value="1"/>
</dbReference>
<dbReference type="GO" id="GO:0008202">
    <property type="term" value="P:steroid metabolic process"/>
    <property type="evidence" value="ECO:0007669"/>
    <property type="project" value="TreeGrafter"/>
</dbReference>
<dbReference type="OMA" id="CHGYVRA"/>
<name>A0A060SUV9_PYCCI</name>
<proteinExistence type="predicted"/>
<comment type="caution">
    <text evidence="2">The sequence shown here is derived from an EMBL/GenBank/DDBJ whole genome shotgun (WGS) entry which is preliminary data.</text>
</comment>
<dbReference type="GO" id="GO:0016491">
    <property type="term" value="F:oxidoreductase activity"/>
    <property type="evidence" value="ECO:0007669"/>
    <property type="project" value="TreeGrafter"/>
</dbReference>